<protein>
    <submittedName>
        <fullName evidence="1">Uncharacterized protein</fullName>
    </submittedName>
</protein>
<dbReference type="Proteomes" id="UP001227268">
    <property type="component" value="Unassembled WGS sequence"/>
</dbReference>
<accession>A0ACC2VN77</accession>
<reference evidence="1" key="1">
    <citation type="submission" date="2023-04" db="EMBL/GenBank/DDBJ databases">
        <title>Draft Genome sequencing of Naganishia species isolated from polar environments using Oxford Nanopore Technology.</title>
        <authorList>
            <person name="Leo P."/>
            <person name="Venkateswaran K."/>
        </authorList>
    </citation>
    <scope>NUCLEOTIDE SEQUENCE</scope>
    <source>
        <strain evidence="1">MNA-CCFEE 5423</strain>
    </source>
</reference>
<organism evidence="1 2">
    <name type="scientific">Naganishia friedmannii</name>
    <dbReference type="NCBI Taxonomy" id="89922"/>
    <lineage>
        <taxon>Eukaryota</taxon>
        <taxon>Fungi</taxon>
        <taxon>Dikarya</taxon>
        <taxon>Basidiomycota</taxon>
        <taxon>Agaricomycotina</taxon>
        <taxon>Tremellomycetes</taxon>
        <taxon>Filobasidiales</taxon>
        <taxon>Filobasidiaceae</taxon>
        <taxon>Naganishia</taxon>
    </lineage>
</organism>
<comment type="caution">
    <text evidence="1">The sequence shown here is derived from an EMBL/GenBank/DDBJ whole genome shotgun (WGS) entry which is preliminary data.</text>
</comment>
<keyword evidence="2" id="KW-1185">Reference proteome</keyword>
<gene>
    <name evidence="1" type="ORF">QFC21_003638</name>
</gene>
<proteinExistence type="predicted"/>
<sequence>MSTPLSSQATTPNLPQGFSSSISRTTTPSNNGELSERDRRRAQNRQNLRAHYGLQERRDSSGVTTGDGKEGRRRQVEGDPLDPDSPAFAPQKYYQHLITTASLPQLLKESTSLSTDVKDLNSSRHALVYNHHHQLFAAGHTITALNSKTPQLQAIVNSLQERFDEISKLVENVTFTNNQLRRGSGEQVPP</sequence>
<name>A0ACC2VN77_9TREE</name>
<evidence type="ECO:0000313" key="1">
    <source>
        <dbReference type="EMBL" id="KAJ9100594.1"/>
    </source>
</evidence>
<evidence type="ECO:0000313" key="2">
    <source>
        <dbReference type="Proteomes" id="UP001227268"/>
    </source>
</evidence>
<dbReference type="EMBL" id="JASBWT010000011">
    <property type="protein sequence ID" value="KAJ9100594.1"/>
    <property type="molecule type" value="Genomic_DNA"/>
</dbReference>